<dbReference type="HOGENOM" id="CLU_2790262_0_0_10"/>
<dbReference type="AlphaFoldDB" id="Q3B4P3"/>
<keyword evidence="1" id="KW-0812">Transmembrane</keyword>
<evidence type="ECO:0000256" key="1">
    <source>
        <dbReference type="SAM" id="Phobius"/>
    </source>
</evidence>
<dbReference type="KEGG" id="plt:Plut_0819"/>
<evidence type="ECO:0000313" key="2">
    <source>
        <dbReference type="EMBL" id="ABB23688.1"/>
    </source>
</evidence>
<organism evidence="2 3">
    <name type="scientific">Chlorobium luteolum (strain DSM 273 / BCRC 81028 / 2530)</name>
    <name type="common">Pelodictyon luteolum</name>
    <dbReference type="NCBI Taxonomy" id="319225"/>
    <lineage>
        <taxon>Bacteria</taxon>
        <taxon>Pseudomonadati</taxon>
        <taxon>Chlorobiota</taxon>
        <taxon>Chlorobiia</taxon>
        <taxon>Chlorobiales</taxon>
        <taxon>Chlorobiaceae</taxon>
        <taxon>Chlorobium/Pelodictyon group</taxon>
        <taxon>Pelodictyon</taxon>
    </lineage>
</organism>
<dbReference type="STRING" id="319225.Plut_0819"/>
<dbReference type="EMBL" id="CP000096">
    <property type="protein sequence ID" value="ABB23688.1"/>
    <property type="molecule type" value="Genomic_DNA"/>
</dbReference>
<dbReference type="RefSeq" id="WP_011357562.1">
    <property type="nucleotide sequence ID" value="NC_007512.1"/>
</dbReference>
<dbReference type="OrthoDB" id="9893559at2"/>
<gene>
    <name evidence="2" type="ordered locus">Plut_0819</name>
</gene>
<reference evidence="3" key="1">
    <citation type="submission" date="2005-08" db="EMBL/GenBank/DDBJ databases">
        <title>Complete sequence of Pelodictyon luteolum DSM 273.</title>
        <authorList>
            <consortium name="US DOE Joint Genome Institute"/>
            <person name="Copeland A."/>
            <person name="Lucas S."/>
            <person name="Lapidus A."/>
            <person name="Barry K."/>
            <person name="Detter J.C."/>
            <person name="Glavina T."/>
            <person name="Hammon N."/>
            <person name="Israni S."/>
            <person name="Pitluck S."/>
            <person name="Bryant D."/>
            <person name="Schmutz J."/>
            <person name="Larimer F."/>
            <person name="Land M."/>
            <person name="Kyrpides N."/>
            <person name="Ivanova N."/>
            <person name="Richardson P."/>
        </authorList>
    </citation>
    <scope>NUCLEOTIDE SEQUENCE [LARGE SCALE GENOMIC DNA]</scope>
    <source>
        <strain evidence="3">DSM 273 / BCRC 81028 / 2530</strain>
    </source>
</reference>
<evidence type="ECO:0000313" key="3">
    <source>
        <dbReference type="Proteomes" id="UP000002709"/>
    </source>
</evidence>
<protein>
    <submittedName>
        <fullName evidence="2">Uncharacterized protein</fullName>
    </submittedName>
</protein>
<name>Q3B4P3_CHLL3</name>
<keyword evidence="3" id="KW-1185">Reference proteome</keyword>
<keyword evidence="1" id="KW-1133">Transmembrane helix</keyword>
<feature type="transmembrane region" description="Helical" evidence="1">
    <location>
        <begin position="12"/>
        <end position="33"/>
    </location>
</feature>
<keyword evidence="1" id="KW-0472">Membrane</keyword>
<sequence length="68" mass="8007">MPAWVEYIDVVQAVLIVCIGLIGWFASRTLTLVDRNQTELFRRMQLLEKELYMLKGLHEAHRAYQKNS</sequence>
<dbReference type="Proteomes" id="UP000002709">
    <property type="component" value="Chromosome"/>
</dbReference>
<accession>Q3B4P3</accession>
<proteinExistence type="predicted"/>